<protein>
    <submittedName>
        <fullName evidence="2">Uncharacterized SAM-binding protein YcdF (DUF218 family)</fullName>
    </submittedName>
</protein>
<dbReference type="Pfam" id="PF02698">
    <property type="entry name" value="DUF218"/>
    <property type="match status" value="1"/>
</dbReference>
<organism evidence="2 3">
    <name type="scientific">Thermoanaerobacterium butyriciformans</name>
    <dbReference type="NCBI Taxonomy" id="1702242"/>
    <lineage>
        <taxon>Bacteria</taxon>
        <taxon>Bacillati</taxon>
        <taxon>Bacillota</taxon>
        <taxon>Clostridia</taxon>
        <taxon>Thermoanaerobacterales</taxon>
        <taxon>Thermoanaerobacteraceae</taxon>
        <taxon>Thermoanaerobacterium</taxon>
    </lineage>
</organism>
<gene>
    <name evidence="2" type="ORF">J2Z80_002404</name>
</gene>
<evidence type="ECO:0000313" key="3">
    <source>
        <dbReference type="Proteomes" id="UP001166402"/>
    </source>
</evidence>
<evidence type="ECO:0000313" key="2">
    <source>
        <dbReference type="EMBL" id="MBP2072860.1"/>
    </source>
</evidence>
<dbReference type="RefSeq" id="WP_209454559.1">
    <property type="nucleotide sequence ID" value="NZ_JAGGLT010000029.1"/>
</dbReference>
<sequence>MKLLIKITALLIIFVVLLNIIAELQVITFAYNAKPVKSDAIIVLGCAVYGKNPSPFFKERLNEAIKLYKEGLGKYIIVSGGKGPGEDISEAEAGNEYLLKNGIPDNTILKDDKSYSTLQNLENSKKIMNEKSLKTAIIVSNKFHLKRASIIAKEAGINASYSGVFVKRYFYEEVYGFLREAPALLYMYLKNIANL</sequence>
<keyword evidence="3" id="KW-1185">Reference proteome</keyword>
<dbReference type="InterPro" id="IPR051599">
    <property type="entry name" value="Cell_Envelope_Assoc"/>
</dbReference>
<dbReference type="InterPro" id="IPR014729">
    <property type="entry name" value="Rossmann-like_a/b/a_fold"/>
</dbReference>
<dbReference type="Proteomes" id="UP001166402">
    <property type="component" value="Unassembled WGS sequence"/>
</dbReference>
<dbReference type="Gene3D" id="3.40.50.620">
    <property type="entry name" value="HUPs"/>
    <property type="match status" value="1"/>
</dbReference>
<proteinExistence type="predicted"/>
<reference evidence="2" key="1">
    <citation type="submission" date="2021-03" db="EMBL/GenBank/DDBJ databases">
        <title>Genomic Encyclopedia of Type Strains, Phase IV (KMG-IV): sequencing the most valuable type-strain genomes for metagenomic binning, comparative biology and taxonomic classification.</title>
        <authorList>
            <person name="Goeker M."/>
        </authorList>
    </citation>
    <scope>NUCLEOTIDE SEQUENCE</scope>
    <source>
        <strain evidence="2">DSM 101588</strain>
    </source>
</reference>
<comment type="caution">
    <text evidence="2">The sequence shown here is derived from an EMBL/GenBank/DDBJ whole genome shotgun (WGS) entry which is preliminary data.</text>
</comment>
<dbReference type="InterPro" id="IPR003848">
    <property type="entry name" value="DUF218"/>
</dbReference>
<evidence type="ECO:0000259" key="1">
    <source>
        <dbReference type="Pfam" id="PF02698"/>
    </source>
</evidence>
<feature type="domain" description="DUF218" evidence="1">
    <location>
        <begin position="39"/>
        <end position="159"/>
    </location>
</feature>
<accession>A0ABS4NGS8</accession>
<dbReference type="EMBL" id="JAGGLT010000029">
    <property type="protein sequence ID" value="MBP2072860.1"/>
    <property type="molecule type" value="Genomic_DNA"/>
</dbReference>
<name>A0ABS4NGS8_9THEO</name>
<dbReference type="PANTHER" id="PTHR30336">
    <property type="entry name" value="INNER MEMBRANE PROTEIN, PROBABLE PERMEASE"/>
    <property type="match status" value="1"/>
</dbReference>
<dbReference type="PANTHER" id="PTHR30336:SF4">
    <property type="entry name" value="ENVELOPE BIOGENESIS FACTOR ELYC"/>
    <property type="match status" value="1"/>
</dbReference>
<dbReference type="CDD" id="cd06259">
    <property type="entry name" value="YdcF-like"/>
    <property type="match status" value="1"/>
</dbReference>